<reference evidence="1" key="2">
    <citation type="submission" date="2021-03" db="UniProtKB">
        <authorList>
            <consortium name="EnsemblPlants"/>
        </authorList>
    </citation>
    <scope>IDENTIFICATION</scope>
</reference>
<dbReference type="Proteomes" id="UP000596661">
    <property type="component" value="Chromosome 9"/>
</dbReference>
<organism evidence="1 2">
    <name type="scientific">Cannabis sativa</name>
    <name type="common">Hemp</name>
    <name type="synonym">Marijuana</name>
    <dbReference type="NCBI Taxonomy" id="3483"/>
    <lineage>
        <taxon>Eukaryota</taxon>
        <taxon>Viridiplantae</taxon>
        <taxon>Streptophyta</taxon>
        <taxon>Embryophyta</taxon>
        <taxon>Tracheophyta</taxon>
        <taxon>Spermatophyta</taxon>
        <taxon>Magnoliopsida</taxon>
        <taxon>eudicotyledons</taxon>
        <taxon>Gunneridae</taxon>
        <taxon>Pentapetalae</taxon>
        <taxon>rosids</taxon>
        <taxon>fabids</taxon>
        <taxon>Rosales</taxon>
        <taxon>Cannabaceae</taxon>
        <taxon>Cannabis</taxon>
    </lineage>
</organism>
<dbReference type="Gramene" id="evm.model.09.1309">
    <property type="protein sequence ID" value="cds.evm.model.09.1309"/>
    <property type="gene ID" value="evm.TU.09.1309"/>
</dbReference>
<evidence type="ECO:0000313" key="2">
    <source>
        <dbReference type="Proteomes" id="UP000596661"/>
    </source>
</evidence>
<dbReference type="GeneID" id="133039894"/>
<proteinExistence type="predicted"/>
<reference evidence="1" key="1">
    <citation type="submission" date="2018-11" db="EMBL/GenBank/DDBJ databases">
        <authorList>
            <person name="Grassa J C."/>
        </authorList>
    </citation>
    <scope>NUCLEOTIDE SEQUENCE [LARGE SCALE GENOMIC DNA]</scope>
</reference>
<dbReference type="KEGG" id="csav:133039894"/>
<dbReference type="AlphaFoldDB" id="A0A803QE13"/>
<dbReference type="EMBL" id="UZAU01000766">
    <property type="status" value="NOT_ANNOTATED_CDS"/>
    <property type="molecule type" value="Genomic_DNA"/>
</dbReference>
<dbReference type="EnsemblPlants" id="evm.model.09.1309">
    <property type="protein sequence ID" value="cds.evm.model.09.1309"/>
    <property type="gene ID" value="evm.TU.09.1309"/>
</dbReference>
<accession>A0A803QE13</accession>
<dbReference type="RefSeq" id="XP_060974953.1">
    <property type="nucleotide sequence ID" value="XM_061118970.1"/>
</dbReference>
<protein>
    <submittedName>
        <fullName evidence="1">Uncharacterized protein</fullName>
    </submittedName>
</protein>
<sequence length="343" mass="39394">MDDLPLTCITNKINKKLQELENSDDFQGLVELGNELTSLLKEASSSLLGSVEDQEFNAKYTELKKQALSLIDRTYEFEEKHLKYNIPSLIGVQSFKGYLENLQEFMKNVWEKESKEKREKGGKSLIEWLQHLDHHHQSERKTTIEEMKKAVIDLGTDISVIITEFLLLVVILGDRNDIMKNLDDFKAMIKLLSVEKTNDSIVIKTFLSVIQLVVRTMKKRKSLSGKRGEKSEVAGEIELEIMRMILKEILRLEVALCCPDLVMVLTDEIYLSMISHLRNFFECKLSDLNLKVNELRIQVVSLLIDENHDSQEERKLKIAKETMGAGAHNIWTKFDINSSSSSS</sequence>
<evidence type="ECO:0000313" key="1">
    <source>
        <dbReference type="EnsemblPlants" id="cds.evm.model.09.1309"/>
    </source>
</evidence>
<name>A0A803QE13_CANSA</name>
<keyword evidence="2" id="KW-1185">Reference proteome</keyword>
<gene>
    <name evidence="1" type="primary">LOC133039894</name>
</gene>